<dbReference type="GO" id="GO:0019843">
    <property type="term" value="F:rRNA binding"/>
    <property type="evidence" value="ECO:0007669"/>
    <property type="project" value="UniProtKB-UniRule"/>
</dbReference>
<reference evidence="11" key="1">
    <citation type="submission" date="2020-11" db="EMBL/GenBank/DDBJ databases">
        <title>Genome seq and assembly of Planobacterium sp.</title>
        <authorList>
            <person name="Chhetri G."/>
        </authorList>
    </citation>
    <scope>NUCLEOTIDE SEQUENCE</scope>
    <source>
        <strain evidence="11">GCR5</strain>
    </source>
</reference>
<keyword evidence="12" id="KW-1185">Reference proteome</keyword>
<dbReference type="Gene3D" id="3.10.290.10">
    <property type="entry name" value="RNA-binding S4 domain"/>
    <property type="match status" value="1"/>
</dbReference>
<gene>
    <name evidence="7 11" type="primary">rpsD</name>
    <name evidence="11" type="ORF">IC612_03050</name>
</gene>
<comment type="similarity">
    <text evidence="1 7">Belongs to the universal ribosomal protein uS4 family.</text>
</comment>
<dbReference type="PANTHER" id="PTHR11831:SF4">
    <property type="entry name" value="SMALL RIBOSOMAL SUBUNIT PROTEIN US4M"/>
    <property type="match status" value="1"/>
</dbReference>
<evidence type="ECO:0000256" key="4">
    <source>
        <dbReference type="ARBA" id="ARBA00022980"/>
    </source>
</evidence>
<dbReference type="EMBL" id="JADKYY010000003">
    <property type="protein sequence ID" value="MBF5026774.1"/>
    <property type="molecule type" value="Genomic_DNA"/>
</dbReference>
<comment type="caution">
    <text evidence="11">The sequence shown here is derived from an EMBL/GenBank/DDBJ whole genome shotgun (WGS) entry which is preliminary data.</text>
</comment>
<dbReference type="RefSeq" id="WP_194738708.1">
    <property type="nucleotide sequence ID" value="NZ_JADKYY010000003.1"/>
</dbReference>
<dbReference type="HAMAP" id="MF_01306_B">
    <property type="entry name" value="Ribosomal_uS4_B"/>
    <property type="match status" value="1"/>
</dbReference>
<evidence type="ECO:0000256" key="6">
    <source>
        <dbReference type="ARBA" id="ARBA00035254"/>
    </source>
</evidence>
<evidence type="ECO:0000256" key="5">
    <source>
        <dbReference type="ARBA" id="ARBA00023274"/>
    </source>
</evidence>
<evidence type="ECO:0000313" key="12">
    <source>
        <dbReference type="Proteomes" id="UP000694480"/>
    </source>
</evidence>
<evidence type="ECO:0000256" key="8">
    <source>
        <dbReference type="SAM" id="MobiDB-lite"/>
    </source>
</evidence>
<dbReference type="SMART" id="SM00363">
    <property type="entry name" value="S4"/>
    <property type="match status" value="1"/>
</dbReference>
<dbReference type="PROSITE" id="PS50889">
    <property type="entry name" value="S4"/>
    <property type="match status" value="1"/>
</dbReference>
<dbReference type="GO" id="GO:0006412">
    <property type="term" value="P:translation"/>
    <property type="evidence" value="ECO:0007669"/>
    <property type="project" value="UniProtKB-UniRule"/>
</dbReference>
<dbReference type="InterPro" id="IPR005709">
    <property type="entry name" value="Ribosomal_uS4_bac-type"/>
</dbReference>
<dbReference type="Gene3D" id="1.10.1050.10">
    <property type="entry name" value="Ribosomal Protein S4 Delta 41, Chain A, domain 1"/>
    <property type="match status" value="1"/>
</dbReference>
<sequence>MARYIGPKTKIARKFGAAIFGDDKNFERRKNQPPGQHGPNKRRGAKKSEYANQLAEKQKAKYTYGILEKQFANLFEKASRASGVTGEILLQLCESRLDNVVYRAGFAKSRAGARQLVSHRHITVNGELVNIPSYLLKAGDVIAIREKSKSLEVIADSLASKSTYEWLQYNDEKRECTFVAVPERIQIPEDIKEQFIVELYNK</sequence>
<evidence type="ECO:0000256" key="1">
    <source>
        <dbReference type="ARBA" id="ARBA00007465"/>
    </source>
</evidence>
<name>A0A930YUT9_9FLAO</name>
<protein>
    <recommendedName>
        <fullName evidence="6 7">Small ribosomal subunit protein uS4</fullName>
    </recommendedName>
</protein>
<evidence type="ECO:0000259" key="10">
    <source>
        <dbReference type="SMART" id="SM01390"/>
    </source>
</evidence>
<dbReference type="PANTHER" id="PTHR11831">
    <property type="entry name" value="30S 40S RIBOSOMAL PROTEIN"/>
    <property type="match status" value="1"/>
</dbReference>
<dbReference type="CDD" id="cd00165">
    <property type="entry name" value="S4"/>
    <property type="match status" value="1"/>
</dbReference>
<dbReference type="GO" id="GO:0015935">
    <property type="term" value="C:small ribosomal subunit"/>
    <property type="evidence" value="ECO:0007669"/>
    <property type="project" value="InterPro"/>
</dbReference>
<keyword evidence="2 7" id="KW-0699">rRNA-binding</keyword>
<dbReference type="Pfam" id="PF00163">
    <property type="entry name" value="Ribosomal_S4"/>
    <property type="match status" value="1"/>
</dbReference>
<evidence type="ECO:0000256" key="7">
    <source>
        <dbReference type="HAMAP-Rule" id="MF_01306"/>
    </source>
</evidence>
<dbReference type="InterPro" id="IPR001912">
    <property type="entry name" value="Ribosomal_uS4_N"/>
</dbReference>
<keyword evidence="4 7" id="KW-0689">Ribosomal protein</keyword>
<comment type="function">
    <text evidence="7">With S5 and S12 plays an important role in translational accuracy.</text>
</comment>
<comment type="subunit">
    <text evidence="7">Part of the 30S ribosomal subunit. Contacts protein S5. The interaction surface between S4 and S5 is involved in control of translational fidelity.</text>
</comment>
<dbReference type="NCBIfam" id="TIGR01017">
    <property type="entry name" value="rpsD_bact"/>
    <property type="match status" value="1"/>
</dbReference>
<dbReference type="NCBIfam" id="NF003717">
    <property type="entry name" value="PRK05327.1"/>
    <property type="match status" value="1"/>
</dbReference>
<keyword evidence="3 7" id="KW-0694">RNA-binding</keyword>
<dbReference type="SUPFAM" id="SSF55174">
    <property type="entry name" value="Alpha-L RNA-binding motif"/>
    <property type="match status" value="1"/>
</dbReference>
<accession>A0A930YUT9</accession>
<proteinExistence type="inferred from homology"/>
<dbReference type="Pfam" id="PF01479">
    <property type="entry name" value="S4"/>
    <property type="match status" value="1"/>
</dbReference>
<dbReference type="GO" id="GO:0042274">
    <property type="term" value="P:ribosomal small subunit biogenesis"/>
    <property type="evidence" value="ECO:0007669"/>
    <property type="project" value="TreeGrafter"/>
</dbReference>
<evidence type="ECO:0000256" key="2">
    <source>
        <dbReference type="ARBA" id="ARBA00022730"/>
    </source>
</evidence>
<keyword evidence="5 7" id="KW-0687">Ribonucleoprotein</keyword>
<dbReference type="InterPro" id="IPR022801">
    <property type="entry name" value="Ribosomal_uS4"/>
</dbReference>
<evidence type="ECO:0000259" key="9">
    <source>
        <dbReference type="SMART" id="SM00363"/>
    </source>
</evidence>
<dbReference type="SMART" id="SM01390">
    <property type="entry name" value="Ribosomal_S4"/>
    <property type="match status" value="1"/>
</dbReference>
<feature type="region of interest" description="Disordered" evidence="8">
    <location>
        <begin position="22"/>
        <end position="48"/>
    </location>
</feature>
<feature type="domain" description="Small ribosomal subunit protein uS4 N-terminal" evidence="10">
    <location>
        <begin position="3"/>
        <end position="94"/>
    </location>
</feature>
<evidence type="ECO:0000256" key="3">
    <source>
        <dbReference type="ARBA" id="ARBA00022884"/>
    </source>
</evidence>
<dbReference type="AlphaFoldDB" id="A0A930YUT9"/>
<comment type="function">
    <text evidence="7">One of the primary rRNA binding proteins, it binds directly to 16S rRNA where it nucleates assembly of the body of the 30S subunit.</text>
</comment>
<dbReference type="Proteomes" id="UP000694480">
    <property type="component" value="Unassembled WGS sequence"/>
</dbReference>
<dbReference type="GO" id="GO:0003735">
    <property type="term" value="F:structural constituent of ribosome"/>
    <property type="evidence" value="ECO:0007669"/>
    <property type="project" value="InterPro"/>
</dbReference>
<feature type="domain" description="RNA-binding S4" evidence="9">
    <location>
        <begin position="95"/>
        <end position="159"/>
    </location>
</feature>
<dbReference type="FunFam" id="3.10.290.10:FF:000001">
    <property type="entry name" value="30S ribosomal protein S4"/>
    <property type="match status" value="1"/>
</dbReference>
<organism evidence="11 12">
    <name type="scientific">Planobacterium oryzisoli</name>
    <dbReference type="NCBI Taxonomy" id="2771435"/>
    <lineage>
        <taxon>Bacteria</taxon>
        <taxon>Pseudomonadati</taxon>
        <taxon>Bacteroidota</taxon>
        <taxon>Flavobacteriia</taxon>
        <taxon>Flavobacteriales</taxon>
        <taxon>Weeksellaceae</taxon>
        <taxon>Chryseobacterium group</taxon>
        <taxon>Chryseobacterium</taxon>
    </lineage>
</organism>
<evidence type="ECO:0000313" key="11">
    <source>
        <dbReference type="EMBL" id="MBF5026774.1"/>
    </source>
</evidence>
<dbReference type="InterPro" id="IPR002942">
    <property type="entry name" value="S4_RNA-bd"/>
</dbReference>
<dbReference type="InterPro" id="IPR036986">
    <property type="entry name" value="S4_RNA-bd_sf"/>
</dbReference>